<feature type="domain" description="ANTAR" evidence="3">
    <location>
        <begin position="174"/>
        <end position="228"/>
    </location>
</feature>
<dbReference type="Proteomes" id="UP000185124">
    <property type="component" value="Unassembled WGS sequence"/>
</dbReference>
<dbReference type="InterPro" id="IPR029016">
    <property type="entry name" value="GAF-like_dom_sf"/>
</dbReference>
<gene>
    <name evidence="4" type="ORF">SAMN04489832_2510</name>
</gene>
<keyword evidence="1" id="KW-0805">Transcription regulation</keyword>
<dbReference type="Gene3D" id="1.10.10.10">
    <property type="entry name" value="Winged helix-like DNA-binding domain superfamily/Winged helix DNA-binding domain"/>
    <property type="match status" value="1"/>
</dbReference>
<dbReference type="GO" id="GO:0003723">
    <property type="term" value="F:RNA binding"/>
    <property type="evidence" value="ECO:0007669"/>
    <property type="project" value="InterPro"/>
</dbReference>
<evidence type="ECO:0000313" key="4">
    <source>
        <dbReference type="EMBL" id="SIM85321.1"/>
    </source>
</evidence>
<evidence type="ECO:0000256" key="1">
    <source>
        <dbReference type="ARBA" id="ARBA00023015"/>
    </source>
</evidence>
<dbReference type="SMART" id="SM01012">
    <property type="entry name" value="ANTAR"/>
    <property type="match status" value="1"/>
</dbReference>
<evidence type="ECO:0000313" key="5">
    <source>
        <dbReference type="Proteomes" id="UP000185124"/>
    </source>
</evidence>
<evidence type="ECO:0000259" key="3">
    <source>
        <dbReference type="SMART" id="SM01012"/>
    </source>
</evidence>
<dbReference type="OrthoDB" id="3294302at2"/>
<keyword evidence="2" id="KW-0804">Transcription</keyword>
<proteinExistence type="predicted"/>
<dbReference type="SUPFAM" id="SSF55781">
    <property type="entry name" value="GAF domain-like"/>
    <property type="match status" value="1"/>
</dbReference>
<protein>
    <submittedName>
        <fullName evidence="4">ANTAR domain-containing protein</fullName>
    </submittedName>
</protein>
<dbReference type="InterPro" id="IPR003018">
    <property type="entry name" value="GAF"/>
</dbReference>
<keyword evidence="5" id="KW-1185">Reference proteome</keyword>
<evidence type="ECO:0000256" key="2">
    <source>
        <dbReference type="ARBA" id="ARBA00023163"/>
    </source>
</evidence>
<name>A0A1N5WJ94_9ACTN</name>
<dbReference type="STRING" id="709881.SAMN04489832_2510"/>
<sequence length="233" mass="24460">MSSPQPDPELREALLVLAGLPDDSPALPGQLSTIVRLSAEVVDPVDFASITVFAVEGHRTHASSNEVAEAVDLAQYAEDAGPCLLALHSGETVGVPDIGGVVVWPGFRDVAWRYGVRASLSVPLFAGSGVLVAALNLYARDAAGMRLLIQRVQSCYLAGPTQVLPRMDAGSEQFLAGLADALLSRDLVQRALGLLMDRDNIALGSAYRRLVEATEAGAPVTGTANAILRQYAS</sequence>
<dbReference type="Pfam" id="PF13185">
    <property type="entry name" value="GAF_2"/>
    <property type="match status" value="1"/>
</dbReference>
<dbReference type="InterPro" id="IPR036388">
    <property type="entry name" value="WH-like_DNA-bd_sf"/>
</dbReference>
<dbReference type="AlphaFoldDB" id="A0A1N5WJ94"/>
<accession>A0A1N5WJ94</accession>
<dbReference type="Gene3D" id="3.30.450.40">
    <property type="match status" value="1"/>
</dbReference>
<organism evidence="4 5">
    <name type="scientific">Micromonospora cremea</name>
    <dbReference type="NCBI Taxonomy" id="709881"/>
    <lineage>
        <taxon>Bacteria</taxon>
        <taxon>Bacillati</taxon>
        <taxon>Actinomycetota</taxon>
        <taxon>Actinomycetes</taxon>
        <taxon>Micromonosporales</taxon>
        <taxon>Micromonosporaceae</taxon>
        <taxon>Micromonospora</taxon>
    </lineage>
</organism>
<dbReference type="RefSeq" id="WP_074311489.1">
    <property type="nucleotide sequence ID" value="NZ_FSQT01000001.1"/>
</dbReference>
<reference evidence="5" key="1">
    <citation type="submission" date="2016-12" db="EMBL/GenBank/DDBJ databases">
        <authorList>
            <person name="Varghese N."/>
            <person name="Submissions S."/>
        </authorList>
    </citation>
    <scope>NUCLEOTIDE SEQUENCE [LARGE SCALE GENOMIC DNA]</scope>
    <source>
        <strain evidence="5">DSM 45599</strain>
    </source>
</reference>
<dbReference type="InterPro" id="IPR005561">
    <property type="entry name" value="ANTAR"/>
</dbReference>
<dbReference type="EMBL" id="FSQT01000001">
    <property type="protein sequence ID" value="SIM85321.1"/>
    <property type="molecule type" value="Genomic_DNA"/>
</dbReference>